<sequence length="111" mass="12814">MKYRGYIIDFEKVVLIDWMYIQVYTYFMSTKVTKWGNSLGLRIPHELATKYRLRDGVKVAFTGTPKGVLVTAVVETAGKRLPPLREAMANFIPEMTERVDWGRDVGKEIIQ</sequence>
<organism evidence="2 3">
    <name type="scientific">Candidatus Taylorbacteria bacterium CG11_big_fil_rev_8_21_14_0_20_46_11</name>
    <dbReference type="NCBI Taxonomy" id="1975025"/>
    <lineage>
        <taxon>Bacteria</taxon>
        <taxon>Candidatus Tayloriibacteriota</taxon>
    </lineage>
</organism>
<feature type="domain" description="SpoVT-AbrB" evidence="1">
    <location>
        <begin position="33"/>
        <end position="78"/>
    </location>
</feature>
<dbReference type="PANTHER" id="PTHR40516">
    <property type="entry name" value="ANTITOXIN CHPS-RELATED"/>
    <property type="match status" value="1"/>
</dbReference>
<dbReference type="PANTHER" id="PTHR40516:SF1">
    <property type="entry name" value="ANTITOXIN CHPS-RELATED"/>
    <property type="match status" value="1"/>
</dbReference>
<protein>
    <recommendedName>
        <fullName evidence="1">SpoVT-AbrB domain-containing protein</fullName>
    </recommendedName>
</protein>
<reference evidence="2 3" key="1">
    <citation type="submission" date="2017-09" db="EMBL/GenBank/DDBJ databases">
        <title>Depth-based differentiation of microbial function through sediment-hosted aquifers and enrichment of novel symbionts in the deep terrestrial subsurface.</title>
        <authorList>
            <person name="Probst A.J."/>
            <person name="Ladd B."/>
            <person name="Jarett J.K."/>
            <person name="Geller-Mcgrath D.E."/>
            <person name="Sieber C.M."/>
            <person name="Emerson J.B."/>
            <person name="Anantharaman K."/>
            <person name="Thomas B.C."/>
            <person name="Malmstrom R."/>
            <person name="Stieglmeier M."/>
            <person name="Klingl A."/>
            <person name="Woyke T."/>
            <person name="Ryan C.M."/>
            <person name="Banfield J.F."/>
        </authorList>
    </citation>
    <scope>NUCLEOTIDE SEQUENCE [LARGE SCALE GENOMIC DNA]</scope>
    <source>
        <strain evidence="2">CG11_big_fil_rev_8_21_14_0_20_46_11</strain>
    </source>
</reference>
<proteinExistence type="predicted"/>
<dbReference type="EMBL" id="PCVG01000039">
    <property type="protein sequence ID" value="PIQ68623.1"/>
    <property type="molecule type" value="Genomic_DNA"/>
</dbReference>
<dbReference type="Gene3D" id="2.10.260.10">
    <property type="match status" value="1"/>
</dbReference>
<gene>
    <name evidence="2" type="ORF">COV91_03130</name>
</gene>
<comment type="caution">
    <text evidence="2">The sequence shown here is derived from an EMBL/GenBank/DDBJ whole genome shotgun (WGS) entry which is preliminary data.</text>
</comment>
<accession>A0A2H0KDG5</accession>
<dbReference type="InterPro" id="IPR007159">
    <property type="entry name" value="SpoVT-AbrB_dom"/>
</dbReference>
<evidence type="ECO:0000313" key="3">
    <source>
        <dbReference type="Proteomes" id="UP000229342"/>
    </source>
</evidence>
<name>A0A2H0KDG5_9BACT</name>
<dbReference type="InterPro" id="IPR039052">
    <property type="entry name" value="Antitox_PemI-like"/>
</dbReference>
<evidence type="ECO:0000313" key="2">
    <source>
        <dbReference type="EMBL" id="PIQ68623.1"/>
    </source>
</evidence>
<dbReference type="GO" id="GO:0003677">
    <property type="term" value="F:DNA binding"/>
    <property type="evidence" value="ECO:0007669"/>
    <property type="project" value="InterPro"/>
</dbReference>
<dbReference type="GO" id="GO:0097351">
    <property type="term" value="F:toxin sequestering activity"/>
    <property type="evidence" value="ECO:0007669"/>
    <property type="project" value="InterPro"/>
</dbReference>
<dbReference type="AlphaFoldDB" id="A0A2H0KDG5"/>
<evidence type="ECO:0000259" key="1">
    <source>
        <dbReference type="SMART" id="SM00966"/>
    </source>
</evidence>
<dbReference type="SMART" id="SM00966">
    <property type="entry name" value="SpoVT_AbrB"/>
    <property type="match status" value="1"/>
</dbReference>
<dbReference type="Proteomes" id="UP000229342">
    <property type="component" value="Unassembled WGS sequence"/>
</dbReference>
<dbReference type="InterPro" id="IPR037914">
    <property type="entry name" value="SpoVT-AbrB_sf"/>
</dbReference>
<dbReference type="SUPFAM" id="SSF89447">
    <property type="entry name" value="AbrB/MazE/MraZ-like"/>
    <property type="match status" value="1"/>
</dbReference>